<gene>
    <name evidence="1" type="primary">AVEN_151541_1</name>
    <name evidence="1" type="ORF">NPIL_229801</name>
</gene>
<dbReference type="AlphaFoldDB" id="A0A8X6NYH7"/>
<proteinExistence type="predicted"/>
<protein>
    <submittedName>
        <fullName evidence="1">Integrase catalytic domain-containing protein</fullName>
    </submittedName>
</protein>
<dbReference type="EMBL" id="BMAW01014393">
    <property type="protein sequence ID" value="GFT38685.1"/>
    <property type="molecule type" value="Genomic_DNA"/>
</dbReference>
<dbReference type="OrthoDB" id="6433130at2759"/>
<sequence length="188" mass="21571">MAEKRDLERFKKQRTSHRGQVTKLICNITNRLSEPDVEIDEQEGLLVQLQTKDKQLKSIYCKIESVLDIADIEMENEKNRREFSSDSQISLLVGADYYWDLIKGFQRLNSSLIAIDTVFGWSLQGRCDELTDFTLVNFVLSERDSVSVEMRCFWELGSLGIRNDEIDTAMEDKEGLKGFNESGSISGK</sequence>
<evidence type="ECO:0000313" key="2">
    <source>
        <dbReference type="Proteomes" id="UP000887013"/>
    </source>
</evidence>
<name>A0A8X6NYH7_NEPPI</name>
<reference evidence="1" key="1">
    <citation type="submission" date="2020-08" db="EMBL/GenBank/DDBJ databases">
        <title>Multicomponent nature underlies the extraordinary mechanical properties of spider dragline silk.</title>
        <authorList>
            <person name="Kono N."/>
            <person name="Nakamura H."/>
            <person name="Mori M."/>
            <person name="Yoshida Y."/>
            <person name="Ohtoshi R."/>
            <person name="Malay A.D."/>
            <person name="Moran D.A.P."/>
            <person name="Tomita M."/>
            <person name="Numata K."/>
            <person name="Arakawa K."/>
        </authorList>
    </citation>
    <scope>NUCLEOTIDE SEQUENCE</scope>
</reference>
<comment type="caution">
    <text evidence="1">The sequence shown here is derived from an EMBL/GenBank/DDBJ whole genome shotgun (WGS) entry which is preliminary data.</text>
</comment>
<accession>A0A8X6NYH7</accession>
<keyword evidence="2" id="KW-1185">Reference proteome</keyword>
<evidence type="ECO:0000313" key="1">
    <source>
        <dbReference type="EMBL" id="GFT38685.1"/>
    </source>
</evidence>
<organism evidence="1 2">
    <name type="scientific">Nephila pilipes</name>
    <name type="common">Giant wood spider</name>
    <name type="synonym">Nephila maculata</name>
    <dbReference type="NCBI Taxonomy" id="299642"/>
    <lineage>
        <taxon>Eukaryota</taxon>
        <taxon>Metazoa</taxon>
        <taxon>Ecdysozoa</taxon>
        <taxon>Arthropoda</taxon>
        <taxon>Chelicerata</taxon>
        <taxon>Arachnida</taxon>
        <taxon>Araneae</taxon>
        <taxon>Araneomorphae</taxon>
        <taxon>Entelegynae</taxon>
        <taxon>Araneoidea</taxon>
        <taxon>Nephilidae</taxon>
        <taxon>Nephila</taxon>
    </lineage>
</organism>
<dbReference type="Proteomes" id="UP000887013">
    <property type="component" value="Unassembled WGS sequence"/>
</dbReference>